<proteinExistence type="predicted"/>
<keyword evidence="1" id="KW-0175">Coiled coil</keyword>
<evidence type="ECO:0000313" key="4">
    <source>
        <dbReference type="Proteomes" id="UP000433366"/>
    </source>
</evidence>
<accession>A0A6B0CZZ7</accession>
<comment type="caution">
    <text evidence="3">The sequence shown here is derived from an EMBL/GenBank/DDBJ whole genome shotgun (WGS) entry which is preliminary data.</text>
</comment>
<sequence length="202" mass="23925">MKDQKYYALLGKINELEQRVSQLEDDIFKSNEKEEANMPKLNKNQLVQQVKSVIESKLLDDTYEVKKAIPKNGEGSGLFLNNKNNPDNSKKVMLKQSKDYSKQYNFIDEYKYSGWFVVSNDEINMYDAFIFVVFDTHNNSHYFIFDHEEMLDVLKSKNLDNNGRYHFYLAEDHNSQYFDHREGGLLLPHHVNQWSYILNLMS</sequence>
<organism evidence="3 5">
    <name type="scientific">Staphylococcus aureus</name>
    <dbReference type="NCBI Taxonomy" id="1280"/>
    <lineage>
        <taxon>Bacteria</taxon>
        <taxon>Bacillati</taxon>
        <taxon>Bacillota</taxon>
        <taxon>Bacilli</taxon>
        <taxon>Bacillales</taxon>
        <taxon>Staphylococcaceae</taxon>
        <taxon>Staphylococcus</taxon>
    </lineage>
</organism>
<dbReference type="EMBL" id="WPRH01000399">
    <property type="protein sequence ID" value="MVI55485.1"/>
    <property type="molecule type" value="Genomic_DNA"/>
</dbReference>
<dbReference type="EMBL" id="WPVZ01000348">
    <property type="protein sequence ID" value="MVL44958.1"/>
    <property type="molecule type" value="Genomic_DNA"/>
</dbReference>
<evidence type="ECO:0000313" key="3">
    <source>
        <dbReference type="EMBL" id="MVL44958.1"/>
    </source>
</evidence>
<dbReference type="AlphaFoldDB" id="A0A6B0CZZ7"/>
<evidence type="ECO:0000313" key="5">
    <source>
        <dbReference type="Proteomes" id="UP000434412"/>
    </source>
</evidence>
<feature type="coiled-coil region" evidence="1">
    <location>
        <begin position="6"/>
        <end position="33"/>
    </location>
</feature>
<evidence type="ECO:0000256" key="1">
    <source>
        <dbReference type="SAM" id="Coils"/>
    </source>
</evidence>
<dbReference type="Proteomes" id="UP000433366">
    <property type="component" value="Unassembled WGS sequence"/>
</dbReference>
<dbReference type="Proteomes" id="UP000434412">
    <property type="component" value="Unassembled WGS sequence"/>
</dbReference>
<reference evidence="4 5" key="1">
    <citation type="submission" date="2019-11" db="EMBL/GenBank/DDBJ databases">
        <title>Implementation of targeted gown and glove precautions to prevent Staphylococcus aureus acquisition in community-based nursing homes.</title>
        <authorList>
            <person name="Stine O.C."/>
        </authorList>
    </citation>
    <scope>NUCLEOTIDE SEQUENCE [LARGE SCALE GENOMIC DNA]</scope>
    <source>
        <strain evidence="3 5">S_2023.LVRQ.AN</strain>
        <strain evidence="2 4">S_4031.LGMP.AI</strain>
    </source>
</reference>
<name>A0A6B0CZZ7_STAAU</name>
<gene>
    <name evidence="2" type="ORF">GO793_06390</name>
    <name evidence="3" type="ORF">GO941_05570</name>
</gene>
<dbReference type="RefSeq" id="WP_070861704.1">
    <property type="nucleotide sequence ID" value="NZ_JBHFAH010000002.1"/>
</dbReference>
<protein>
    <submittedName>
        <fullName evidence="3">Uncharacterized protein</fullName>
    </submittedName>
</protein>
<evidence type="ECO:0000313" key="2">
    <source>
        <dbReference type="EMBL" id="MVI55485.1"/>
    </source>
</evidence>